<dbReference type="EMBL" id="JASJEV010000009">
    <property type="protein sequence ID" value="MDJ1159365.1"/>
    <property type="molecule type" value="Genomic_DNA"/>
</dbReference>
<name>A0ABT7AJ08_9HYPH</name>
<evidence type="ECO:0000313" key="3">
    <source>
        <dbReference type="Proteomes" id="UP001321492"/>
    </source>
</evidence>
<evidence type="ECO:0008006" key="4">
    <source>
        <dbReference type="Google" id="ProtNLM"/>
    </source>
</evidence>
<evidence type="ECO:0000256" key="1">
    <source>
        <dbReference type="SAM" id="MobiDB-lite"/>
    </source>
</evidence>
<organism evidence="2 3">
    <name type="scientific">Chelatococcus albus</name>
    <dbReference type="NCBI Taxonomy" id="3047466"/>
    <lineage>
        <taxon>Bacteria</taxon>
        <taxon>Pseudomonadati</taxon>
        <taxon>Pseudomonadota</taxon>
        <taxon>Alphaproteobacteria</taxon>
        <taxon>Hyphomicrobiales</taxon>
        <taxon>Chelatococcaceae</taxon>
        <taxon>Chelatococcus</taxon>
    </lineage>
</organism>
<reference evidence="2 3" key="1">
    <citation type="submission" date="2023-05" db="EMBL/GenBank/DDBJ databases">
        <title>Chelatococcus sp. nov., a moderately thermophilic bacterium isolated from hot spring microbial mat.</title>
        <authorList>
            <person name="Hu C.-J."/>
            <person name="Li W.-J."/>
        </authorList>
    </citation>
    <scope>NUCLEOTIDE SEQUENCE [LARGE SCALE GENOMIC DNA]</scope>
    <source>
        <strain evidence="2 3">SYSU G07232</strain>
    </source>
</reference>
<keyword evidence="3" id="KW-1185">Reference proteome</keyword>
<sequence length="75" mass="7804">MNATGKGARAKARGKADDKKRTAQNEKAHLDEALDEALMESFPASDPVASIEPLTVGGAHEDALTVRSKGKSGKA</sequence>
<evidence type="ECO:0000313" key="2">
    <source>
        <dbReference type="EMBL" id="MDJ1159365.1"/>
    </source>
</evidence>
<dbReference type="RefSeq" id="WP_283741367.1">
    <property type="nucleotide sequence ID" value="NZ_JASJEV010000009.1"/>
</dbReference>
<proteinExistence type="predicted"/>
<accession>A0ABT7AJ08</accession>
<gene>
    <name evidence="2" type="ORF">QNA08_14090</name>
</gene>
<comment type="caution">
    <text evidence="2">The sequence shown here is derived from an EMBL/GenBank/DDBJ whole genome shotgun (WGS) entry which is preliminary data.</text>
</comment>
<dbReference type="Proteomes" id="UP001321492">
    <property type="component" value="Unassembled WGS sequence"/>
</dbReference>
<feature type="region of interest" description="Disordered" evidence="1">
    <location>
        <begin position="1"/>
        <end position="75"/>
    </location>
</feature>
<protein>
    <recommendedName>
        <fullName evidence="4">DUF3008 domain-containing protein</fullName>
    </recommendedName>
</protein>
<feature type="compositionally biased region" description="Basic and acidic residues" evidence="1">
    <location>
        <begin position="14"/>
        <end position="32"/>
    </location>
</feature>